<evidence type="ECO:0000259" key="4">
    <source>
        <dbReference type="PROSITE" id="PS50404"/>
    </source>
</evidence>
<evidence type="ECO:0000313" key="7">
    <source>
        <dbReference type="RefSeq" id="XP_002733258.1"/>
    </source>
</evidence>
<dbReference type="InterPro" id="IPR010987">
    <property type="entry name" value="Glutathione-S-Trfase_C-like"/>
</dbReference>
<feature type="domain" description="GST C-terminal" evidence="5">
    <location>
        <begin position="135"/>
        <end position="257"/>
    </location>
</feature>
<dbReference type="Pfam" id="PF00043">
    <property type="entry name" value="GST_C"/>
    <property type="match status" value="1"/>
</dbReference>
<dbReference type="SUPFAM" id="SSF52833">
    <property type="entry name" value="Thioredoxin-like"/>
    <property type="match status" value="1"/>
</dbReference>
<name>A0ABM0GML4_SACKO</name>
<dbReference type="GeneID" id="100369219"/>
<gene>
    <name evidence="7" type="primary">LOC100369219</name>
</gene>
<dbReference type="InterPro" id="IPR004046">
    <property type="entry name" value="GST_C"/>
</dbReference>
<dbReference type="SUPFAM" id="SSF47616">
    <property type="entry name" value="GST C-terminal domain-like"/>
    <property type="match status" value="1"/>
</dbReference>
<evidence type="ECO:0000313" key="6">
    <source>
        <dbReference type="Proteomes" id="UP000694865"/>
    </source>
</evidence>
<accession>A0ABM0GML4</accession>
<comment type="similarity">
    <text evidence="1 2">Belongs to the GST superfamily.</text>
</comment>
<evidence type="ECO:0000256" key="2">
    <source>
        <dbReference type="RuleBase" id="RU003494"/>
    </source>
</evidence>
<dbReference type="RefSeq" id="XP_002733258.1">
    <property type="nucleotide sequence ID" value="XM_002733212.2"/>
</dbReference>
<dbReference type="SFLD" id="SFLDS00019">
    <property type="entry name" value="Glutathione_Transferase_(cytos"/>
    <property type="match status" value="1"/>
</dbReference>
<reference evidence="7" key="1">
    <citation type="submission" date="2025-08" db="UniProtKB">
        <authorList>
            <consortium name="RefSeq"/>
        </authorList>
    </citation>
    <scope>IDENTIFICATION</scope>
    <source>
        <tissue evidence="7">Testes</tissue>
    </source>
</reference>
<dbReference type="Gene3D" id="1.20.1050.10">
    <property type="match status" value="1"/>
</dbReference>
<sequence length="257" mass="29287">MGDVDAEVFNTTAIGLCIGIAGGAALTLGSIGLIKYYRRTSRKPKSLKLYHSFPFRSVRCAWLVAELGVEDEVEIIEFNIHEDNPVEMEKYKREVHPHGTLPALVVDDNHTILESAAICMYLADLYGQLVPNRYARREYYNWIVYASCTMDSVLDPLYMQLTHTPEDKIDQSLIDKLLKKYHVIAAYLNNALTDREWICGERFTAADCVIGYNVWWAAVIKKGELLKDYPALSAYNERIKNRAAFKKCLPQKPPSME</sequence>
<evidence type="ECO:0000256" key="3">
    <source>
        <dbReference type="SAM" id="Phobius"/>
    </source>
</evidence>
<dbReference type="PANTHER" id="PTHR44051">
    <property type="entry name" value="GLUTATHIONE S-TRANSFERASE-RELATED"/>
    <property type="match status" value="1"/>
</dbReference>
<dbReference type="PROSITE" id="PS50405">
    <property type="entry name" value="GST_CTER"/>
    <property type="match status" value="1"/>
</dbReference>
<protein>
    <submittedName>
        <fullName evidence="7">Glutathione S-transferase 3-like</fullName>
    </submittedName>
</protein>
<feature type="domain" description="GST N-terminal" evidence="4">
    <location>
        <begin position="44"/>
        <end position="130"/>
    </location>
</feature>
<dbReference type="Proteomes" id="UP000694865">
    <property type="component" value="Unplaced"/>
</dbReference>
<dbReference type="CDD" id="cd03046">
    <property type="entry name" value="GST_N_GTT1_like"/>
    <property type="match status" value="1"/>
</dbReference>
<dbReference type="InterPro" id="IPR040079">
    <property type="entry name" value="Glutathione_S-Trfase"/>
</dbReference>
<keyword evidence="3" id="KW-0472">Membrane</keyword>
<dbReference type="InterPro" id="IPR036249">
    <property type="entry name" value="Thioredoxin-like_sf"/>
</dbReference>
<dbReference type="Gene3D" id="3.40.30.10">
    <property type="entry name" value="Glutaredoxin"/>
    <property type="match status" value="1"/>
</dbReference>
<evidence type="ECO:0000256" key="1">
    <source>
        <dbReference type="ARBA" id="ARBA00007409"/>
    </source>
</evidence>
<proteinExistence type="inferred from homology"/>
<dbReference type="InterPro" id="IPR036282">
    <property type="entry name" value="Glutathione-S-Trfase_C_sf"/>
</dbReference>
<organism evidence="6 7">
    <name type="scientific">Saccoglossus kowalevskii</name>
    <name type="common">Acorn worm</name>
    <dbReference type="NCBI Taxonomy" id="10224"/>
    <lineage>
        <taxon>Eukaryota</taxon>
        <taxon>Metazoa</taxon>
        <taxon>Hemichordata</taxon>
        <taxon>Enteropneusta</taxon>
        <taxon>Harrimaniidae</taxon>
        <taxon>Saccoglossus</taxon>
    </lineage>
</organism>
<dbReference type="InterPro" id="IPR004045">
    <property type="entry name" value="Glutathione_S-Trfase_N"/>
</dbReference>
<keyword evidence="3" id="KW-1133">Transmembrane helix</keyword>
<dbReference type="PROSITE" id="PS50404">
    <property type="entry name" value="GST_NTER"/>
    <property type="match status" value="1"/>
</dbReference>
<evidence type="ECO:0000259" key="5">
    <source>
        <dbReference type="PROSITE" id="PS50405"/>
    </source>
</evidence>
<dbReference type="SFLD" id="SFLDG00358">
    <property type="entry name" value="Main_(cytGST)"/>
    <property type="match status" value="1"/>
</dbReference>
<dbReference type="PANTHER" id="PTHR44051:SF21">
    <property type="entry name" value="GLUTATHIONE S-TRANSFERASE FAMILY PROTEIN"/>
    <property type="match status" value="1"/>
</dbReference>
<keyword evidence="3" id="KW-0812">Transmembrane</keyword>
<keyword evidence="6" id="KW-1185">Reference proteome</keyword>
<dbReference type="Pfam" id="PF02798">
    <property type="entry name" value="GST_N"/>
    <property type="match status" value="1"/>
</dbReference>
<feature type="transmembrane region" description="Helical" evidence="3">
    <location>
        <begin position="12"/>
        <end position="37"/>
    </location>
</feature>